<dbReference type="OrthoDB" id="8808502at2759"/>
<keyword evidence="4" id="KW-0479">Metal-binding</keyword>
<dbReference type="KEGG" id="ncc:104968069"/>
<dbReference type="InterPro" id="IPR002226">
    <property type="entry name" value="Catalase_haem_BS"/>
</dbReference>
<proteinExistence type="inferred from homology"/>
<keyword evidence="5" id="KW-0560">Oxidoreductase</keyword>
<dbReference type="PANTHER" id="PTHR11465">
    <property type="entry name" value="CATALASE"/>
    <property type="match status" value="1"/>
</dbReference>
<dbReference type="GO" id="GO:0005777">
    <property type="term" value="C:peroxisome"/>
    <property type="evidence" value="ECO:0007669"/>
    <property type="project" value="TreeGrafter"/>
</dbReference>
<dbReference type="PROSITE" id="PS00437">
    <property type="entry name" value="CATALASE_1"/>
    <property type="match status" value="1"/>
</dbReference>
<sequence length="115" mass="12771">MVLNRNALNYFAEIEQLAFDPSNMPPGIEASPDKMLQGRLFSYPDTHRHRLGANYLQLPVNCPFRTRVTNYQRDGPMCMFDNQGLCVCVCGALEIIHSPSISEGSGVGEVYMGSV</sequence>
<name>A0A6I9Q743_9TELE</name>
<feature type="domain" description="Catalase core" evidence="7">
    <location>
        <begin position="1"/>
        <end position="84"/>
    </location>
</feature>
<keyword evidence="6" id="KW-0408">Iron</keyword>
<dbReference type="GO" id="GO:0020037">
    <property type="term" value="F:heme binding"/>
    <property type="evidence" value="ECO:0007669"/>
    <property type="project" value="InterPro"/>
</dbReference>
<dbReference type="GO" id="GO:0046872">
    <property type="term" value="F:metal ion binding"/>
    <property type="evidence" value="ECO:0007669"/>
    <property type="project" value="UniProtKB-KW"/>
</dbReference>
<dbReference type="GO" id="GO:0004096">
    <property type="term" value="F:catalase activity"/>
    <property type="evidence" value="ECO:0007669"/>
    <property type="project" value="InterPro"/>
</dbReference>
<evidence type="ECO:0000313" key="9">
    <source>
        <dbReference type="RefSeq" id="XP_010795929.1"/>
    </source>
</evidence>
<dbReference type="InterPro" id="IPR020835">
    <property type="entry name" value="Catalase_sf"/>
</dbReference>
<accession>A0A6I9Q743</accession>
<dbReference type="InterPro" id="IPR011614">
    <property type="entry name" value="Catalase_core"/>
</dbReference>
<organism evidence="8 9">
    <name type="scientific">Notothenia coriiceps</name>
    <name type="common">black rockcod</name>
    <dbReference type="NCBI Taxonomy" id="8208"/>
    <lineage>
        <taxon>Eukaryota</taxon>
        <taxon>Metazoa</taxon>
        <taxon>Chordata</taxon>
        <taxon>Craniata</taxon>
        <taxon>Vertebrata</taxon>
        <taxon>Euteleostomi</taxon>
        <taxon>Actinopterygii</taxon>
        <taxon>Neopterygii</taxon>
        <taxon>Teleostei</taxon>
        <taxon>Neoteleostei</taxon>
        <taxon>Acanthomorphata</taxon>
        <taxon>Eupercaria</taxon>
        <taxon>Perciformes</taxon>
        <taxon>Notothenioidei</taxon>
        <taxon>Nototheniidae</taxon>
        <taxon>Notothenia</taxon>
    </lineage>
</organism>
<evidence type="ECO:0000259" key="7">
    <source>
        <dbReference type="Pfam" id="PF00199"/>
    </source>
</evidence>
<dbReference type="AlphaFoldDB" id="A0A6I9Q743"/>
<evidence type="ECO:0000256" key="4">
    <source>
        <dbReference type="ARBA" id="ARBA00022723"/>
    </source>
</evidence>
<dbReference type="SUPFAM" id="SSF56634">
    <property type="entry name" value="Heme-dependent catalase-like"/>
    <property type="match status" value="1"/>
</dbReference>
<keyword evidence="3" id="KW-0349">Heme</keyword>
<dbReference type="GO" id="GO:0005739">
    <property type="term" value="C:mitochondrion"/>
    <property type="evidence" value="ECO:0007669"/>
    <property type="project" value="TreeGrafter"/>
</dbReference>
<gene>
    <name evidence="9" type="primary">LOC104968069</name>
</gene>
<protein>
    <submittedName>
        <fullName evidence="9">Catalase-like</fullName>
    </submittedName>
</protein>
<dbReference type="GO" id="GO:0042542">
    <property type="term" value="P:response to hydrogen peroxide"/>
    <property type="evidence" value="ECO:0007669"/>
    <property type="project" value="TreeGrafter"/>
</dbReference>
<dbReference type="InterPro" id="IPR018028">
    <property type="entry name" value="Catalase"/>
</dbReference>
<evidence type="ECO:0000256" key="1">
    <source>
        <dbReference type="ARBA" id="ARBA00005329"/>
    </source>
</evidence>
<keyword evidence="2" id="KW-0575">Peroxidase</keyword>
<dbReference type="PROSITE" id="PS51402">
    <property type="entry name" value="CATALASE_3"/>
    <property type="match status" value="1"/>
</dbReference>
<dbReference type="GeneID" id="104968069"/>
<evidence type="ECO:0000256" key="5">
    <source>
        <dbReference type="ARBA" id="ARBA00023002"/>
    </source>
</evidence>
<keyword evidence="8" id="KW-1185">Reference proteome</keyword>
<dbReference type="PANTHER" id="PTHR11465:SF9">
    <property type="entry name" value="CATALASE"/>
    <property type="match status" value="1"/>
</dbReference>
<comment type="similarity">
    <text evidence="1">Belongs to the catalase family.</text>
</comment>
<dbReference type="Proteomes" id="UP000504611">
    <property type="component" value="Unplaced"/>
</dbReference>
<evidence type="ECO:0000256" key="6">
    <source>
        <dbReference type="ARBA" id="ARBA00023004"/>
    </source>
</evidence>
<evidence type="ECO:0000256" key="3">
    <source>
        <dbReference type="ARBA" id="ARBA00022617"/>
    </source>
</evidence>
<dbReference type="Pfam" id="PF00199">
    <property type="entry name" value="Catalase"/>
    <property type="match status" value="1"/>
</dbReference>
<dbReference type="Gene3D" id="2.40.180.10">
    <property type="entry name" value="Catalase core domain"/>
    <property type="match status" value="1"/>
</dbReference>
<reference evidence="9" key="1">
    <citation type="submission" date="2025-08" db="UniProtKB">
        <authorList>
            <consortium name="RefSeq"/>
        </authorList>
    </citation>
    <scope>IDENTIFICATION</scope>
    <source>
        <tissue evidence="9">Muscle</tissue>
    </source>
</reference>
<evidence type="ECO:0000256" key="2">
    <source>
        <dbReference type="ARBA" id="ARBA00022559"/>
    </source>
</evidence>
<evidence type="ECO:0000313" key="8">
    <source>
        <dbReference type="Proteomes" id="UP000504611"/>
    </source>
</evidence>
<dbReference type="GO" id="GO:0042744">
    <property type="term" value="P:hydrogen peroxide catabolic process"/>
    <property type="evidence" value="ECO:0007669"/>
    <property type="project" value="TreeGrafter"/>
</dbReference>
<dbReference type="RefSeq" id="XP_010795929.1">
    <property type="nucleotide sequence ID" value="XM_010797627.1"/>
</dbReference>